<dbReference type="InterPro" id="IPR011042">
    <property type="entry name" value="6-blade_b-propeller_TolB-like"/>
</dbReference>
<proteinExistence type="inferred from homology"/>
<dbReference type="PRINTS" id="PR01790">
    <property type="entry name" value="SMP30FAMILY"/>
</dbReference>
<protein>
    <recommendedName>
        <fullName evidence="4">SMP-30/Gluconolactonase/LRE-like region domain-containing protein</fullName>
    </recommendedName>
</protein>
<dbReference type="PANTHER" id="PTHR10907:SF47">
    <property type="entry name" value="REGUCALCIN"/>
    <property type="match status" value="1"/>
</dbReference>
<dbReference type="EMBL" id="LYPC01000014">
    <property type="protein sequence ID" value="OCT15432.1"/>
    <property type="molecule type" value="Genomic_DNA"/>
</dbReference>
<feature type="binding site" evidence="3">
    <location>
        <position position="150"/>
    </location>
    <ligand>
        <name>a divalent metal cation</name>
        <dbReference type="ChEBI" id="CHEBI:60240"/>
    </ligand>
</feature>
<dbReference type="PANTHER" id="PTHR10907">
    <property type="entry name" value="REGUCALCIN"/>
    <property type="match status" value="1"/>
</dbReference>
<evidence type="ECO:0000256" key="1">
    <source>
        <dbReference type="ARBA" id="ARBA00008853"/>
    </source>
</evidence>
<dbReference type="Pfam" id="PF08450">
    <property type="entry name" value="SGL"/>
    <property type="match status" value="1"/>
</dbReference>
<dbReference type="SUPFAM" id="SSF63829">
    <property type="entry name" value="Calcium-dependent phosphotriesterase"/>
    <property type="match status" value="1"/>
</dbReference>
<name>A0A1C1A4D9_9BACL</name>
<feature type="binding site" evidence="3">
    <location>
        <position position="99"/>
    </location>
    <ligand>
        <name>substrate</name>
    </ligand>
</feature>
<dbReference type="Gene3D" id="2.120.10.30">
    <property type="entry name" value="TolB, C-terminal domain"/>
    <property type="match status" value="1"/>
</dbReference>
<accession>A0A1C1A4D9</accession>
<evidence type="ECO:0000259" key="4">
    <source>
        <dbReference type="Pfam" id="PF08450"/>
    </source>
</evidence>
<dbReference type="Proteomes" id="UP000093309">
    <property type="component" value="Unassembled WGS sequence"/>
</dbReference>
<evidence type="ECO:0000313" key="5">
    <source>
        <dbReference type="EMBL" id="OCT15432.1"/>
    </source>
</evidence>
<dbReference type="OrthoDB" id="2633250at2"/>
<dbReference type="AlphaFoldDB" id="A0A1C1A4D9"/>
<dbReference type="STRING" id="512399.A8709_15240"/>
<gene>
    <name evidence="5" type="ORF">A8709_15240</name>
</gene>
<feature type="active site" description="Proton donor/acceptor" evidence="2">
    <location>
        <position position="200"/>
    </location>
</feature>
<dbReference type="InterPro" id="IPR013658">
    <property type="entry name" value="SGL"/>
</dbReference>
<dbReference type="RefSeq" id="WP_065852343.1">
    <property type="nucleotide sequence ID" value="NZ_LYPC01000014.1"/>
</dbReference>
<comment type="similarity">
    <text evidence="1">Belongs to the SMP-30/CGR1 family.</text>
</comment>
<evidence type="ECO:0000313" key="6">
    <source>
        <dbReference type="Proteomes" id="UP000093309"/>
    </source>
</evidence>
<feature type="binding site" evidence="3">
    <location>
        <position position="200"/>
    </location>
    <ligand>
        <name>a divalent metal cation</name>
        <dbReference type="ChEBI" id="CHEBI:60240"/>
    </ligand>
</feature>
<evidence type="ECO:0000256" key="3">
    <source>
        <dbReference type="PIRSR" id="PIRSR605511-2"/>
    </source>
</evidence>
<sequence>MEQDNVAIISDFAYLCGETPMWDVAKGQLWWSDMLTAKLYRYDPQVGSVEQVGEGCNVSGFTMNQGGGLVCATHQGLYLWDEEQGFQLIADHFEGHPLRSNDATADGAGRFLFGTTFYGPDSPDYELGKLYIVEKDGSIRILDDEIHLSNGLGFSPDHQTLYYTDTVLRTIYAYDYDLENGVVSNRRVFVKVPDHEGIPDGLTVDAEGYVWSAQWYGRCLVRYNPAGQVDRVVQTPAKQTSSLIFGGKDLMTIYVTTAAKSVTLPVAPEGYDFEAADIGGPVYSYHLGIQGRPEYVADISISK</sequence>
<keyword evidence="3" id="KW-0479">Metal-binding</keyword>
<dbReference type="GO" id="GO:0005509">
    <property type="term" value="F:calcium ion binding"/>
    <property type="evidence" value="ECO:0007669"/>
    <property type="project" value="TreeGrafter"/>
</dbReference>
<reference evidence="6" key="1">
    <citation type="submission" date="2016-05" db="EMBL/GenBank/DDBJ databases">
        <title>Paenibacillus oryzae. sp. nov., isolated from the rice root.</title>
        <authorList>
            <person name="Zhang J."/>
            <person name="Zhang X."/>
        </authorList>
    </citation>
    <scope>NUCLEOTIDE SEQUENCE [LARGE SCALE GENOMIC DNA]</scope>
    <source>
        <strain evidence="6">KCTC13222</strain>
    </source>
</reference>
<comment type="cofactor">
    <cofactor evidence="3">
        <name>Zn(2+)</name>
        <dbReference type="ChEBI" id="CHEBI:29105"/>
    </cofactor>
    <text evidence="3">Binds 1 divalent metal cation per subunit.</text>
</comment>
<organism evidence="5 6">
    <name type="scientific">Paenibacillus pectinilyticus</name>
    <dbReference type="NCBI Taxonomy" id="512399"/>
    <lineage>
        <taxon>Bacteria</taxon>
        <taxon>Bacillati</taxon>
        <taxon>Bacillota</taxon>
        <taxon>Bacilli</taxon>
        <taxon>Bacillales</taxon>
        <taxon>Paenibacillaceae</taxon>
        <taxon>Paenibacillus</taxon>
    </lineage>
</organism>
<feature type="binding site" evidence="3">
    <location>
        <position position="101"/>
    </location>
    <ligand>
        <name>substrate</name>
    </ligand>
</feature>
<dbReference type="GO" id="GO:0019853">
    <property type="term" value="P:L-ascorbic acid biosynthetic process"/>
    <property type="evidence" value="ECO:0007669"/>
    <property type="project" value="TreeGrafter"/>
</dbReference>
<dbReference type="GO" id="GO:0004341">
    <property type="term" value="F:gluconolactonase activity"/>
    <property type="evidence" value="ECO:0007669"/>
    <property type="project" value="TreeGrafter"/>
</dbReference>
<evidence type="ECO:0000256" key="2">
    <source>
        <dbReference type="PIRSR" id="PIRSR605511-1"/>
    </source>
</evidence>
<keyword evidence="6" id="KW-1185">Reference proteome</keyword>
<dbReference type="InterPro" id="IPR005511">
    <property type="entry name" value="SMP-30"/>
</dbReference>
<feature type="domain" description="SMP-30/Gluconolactonase/LRE-like region" evidence="4">
    <location>
        <begin position="16"/>
        <end position="258"/>
    </location>
</feature>
<keyword evidence="3" id="KW-0862">Zinc</keyword>
<feature type="binding site" evidence="3">
    <location>
        <position position="18"/>
    </location>
    <ligand>
        <name>a divalent metal cation</name>
        <dbReference type="ChEBI" id="CHEBI:60240"/>
    </ligand>
</feature>
<comment type="caution">
    <text evidence="5">The sequence shown here is derived from an EMBL/GenBank/DDBJ whole genome shotgun (WGS) entry which is preliminary data.</text>
</comment>